<name>A0A0A0B6V9_9CELL</name>
<feature type="transmembrane region" description="Helical" evidence="1">
    <location>
        <begin position="238"/>
        <end position="256"/>
    </location>
</feature>
<feature type="transmembrane region" description="Helical" evidence="1">
    <location>
        <begin position="210"/>
        <end position="231"/>
    </location>
</feature>
<feature type="transmembrane region" description="Helical" evidence="1">
    <location>
        <begin position="268"/>
        <end position="286"/>
    </location>
</feature>
<dbReference type="STRING" id="1408250.Q760_16410"/>
<keyword evidence="4" id="KW-1185">Reference proteome</keyword>
<feature type="transmembrane region" description="Helical" evidence="1">
    <location>
        <begin position="180"/>
        <end position="204"/>
    </location>
</feature>
<dbReference type="GO" id="GO:0080120">
    <property type="term" value="P:CAAX-box protein maturation"/>
    <property type="evidence" value="ECO:0007669"/>
    <property type="project" value="UniProtKB-ARBA"/>
</dbReference>
<feature type="transmembrane region" description="Helical" evidence="1">
    <location>
        <begin position="67"/>
        <end position="89"/>
    </location>
</feature>
<dbReference type="AlphaFoldDB" id="A0A0A0B6V9"/>
<feature type="domain" description="CAAX prenyl protease 2/Lysostaphin resistance protein A-like" evidence="2">
    <location>
        <begin position="147"/>
        <end position="249"/>
    </location>
</feature>
<evidence type="ECO:0000259" key="2">
    <source>
        <dbReference type="Pfam" id="PF02517"/>
    </source>
</evidence>
<dbReference type="Proteomes" id="UP000029833">
    <property type="component" value="Unassembled WGS sequence"/>
</dbReference>
<keyword evidence="3" id="KW-0378">Hydrolase</keyword>
<dbReference type="RefSeq" id="WP_034630629.1">
    <property type="nucleotide sequence ID" value="NZ_AXNT01000075.1"/>
</dbReference>
<sequence length="301" mass="33009">MTTTAALEPPSTDRRGGFVGFVRRRPLLAFFTLTILASWTAWIPLILSQQGMGVLDFTIPGDEGGQMLGMLPGAYLGPIGSALLVTYLCDGRAGLRRWAGRLFRWRVGWLWYPGVLLGVPAVIILSVMVFTGGAVNAPTTALLMVYVPGMIGQMLTTGLAEEPGWRDFATPRMQRLMGPLPTVLVIGVVWGVWHLPLFLTAWGGWGDMPWWRPVEFVAFCIVFNVVMTWVFNKTRESLPIAMLLHCGVNNFSSILAGEMFPTVDRDTYQHALILGSVVVGGILLAATRGRLTYRGEQAPLS</sequence>
<feature type="transmembrane region" description="Helical" evidence="1">
    <location>
        <begin position="27"/>
        <end position="47"/>
    </location>
</feature>
<dbReference type="GO" id="GO:0004175">
    <property type="term" value="F:endopeptidase activity"/>
    <property type="evidence" value="ECO:0007669"/>
    <property type="project" value="UniProtKB-ARBA"/>
</dbReference>
<evidence type="ECO:0000313" key="3">
    <source>
        <dbReference type="EMBL" id="KGM01937.1"/>
    </source>
</evidence>
<evidence type="ECO:0000256" key="1">
    <source>
        <dbReference type="SAM" id="Phobius"/>
    </source>
</evidence>
<feature type="transmembrane region" description="Helical" evidence="1">
    <location>
        <begin position="110"/>
        <end position="135"/>
    </location>
</feature>
<dbReference type="EMBL" id="AXNT01000075">
    <property type="protein sequence ID" value="KGM01937.1"/>
    <property type="molecule type" value="Genomic_DNA"/>
</dbReference>
<dbReference type="InterPro" id="IPR003675">
    <property type="entry name" value="Rce1/LyrA-like_dom"/>
</dbReference>
<dbReference type="InterPro" id="IPR042150">
    <property type="entry name" value="MmRce1-like"/>
</dbReference>
<dbReference type="OrthoDB" id="3693644at2"/>
<comment type="caution">
    <text evidence="3">The sequence shown here is derived from an EMBL/GenBank/DDBJ whole genome shotgun (WGS) entry which is preliminary data.</text>
</comment>
<evidence type="ECO:0000313" key="4">
    <source>
        <dbReference type="Proteomes" id="UP000029833"/>
    </source>
</evidence>
<reference evidence="3 4" key="1">
    <citation type="submission" date="2013-10" db="EMBL/GenBank/DDBJ databases">
        <authorList>
            <person name="Wang G."/>
            <person name="Zhuang W."/>
        </authorList>
    </citation>
    <scope>NUCLEOTIDE SEQUENCE [LARGE SCALE GENOMIC DNA]</scope>
    <source>
        <strain evidence="3 4">DSM 20118</strain>
    </source>
</reference>
<dbReference type="PANTHER" id="PTHR35797:SF1">
    <property type="entry name" value="PROTEASE"/>
    <property type="match status" value="1"/>
</dbReference>
<dbReference type="PANTHER" id="PTHR35797">
    <property type="entry name" value="PROTEASE-RELATED"/>
    <property type="match status" value="1"/>
</dbReference>
<dbReference type="GO" id="GO:0006508">
    <property type="term" value="P:proteolysis"/>
    <property type="evidence" value="ECO:0007669"/>
    <property type="project" value="UniProtKB-KW"/>
</dbReference>
<proteinExistence type="predicted"/>
<keyword evidence="1" id="KW-1133">Transmembrane helix</keyword>
<gene>
    <name evidence="3" type="ORF">Q760_16410</name>
</gene>
<feature type="transmembrane region" description="Helical" evidence="1">
    <location>
        <begin position="141"/>
        <end position="160"/>
    </location>
</feature>
<organism evidence="3 4">
    <name type="scientific">Cellulomonas cellasea DSM 20118</name>
    <dbReference type="NCBI Taxonomy" id="1408250"/>
    <lineage>
        <taxon>Bacteria</taxon>
        <taxon>Bacillati</taxon>
        <taxon>Actinomycetota</taxon>
        <taxon>Actinomycetes</taxon>
        <taxon>Micrococcales</taxon>
        <taxon>Cellulomonadaceae</taxon>
        <taxon>Cellulomonas</taxon>
    </lineage>
</organism>
<dbReference type="Pfam" id="PF02517">
    <property type="entry name" value="Rce1-like"/>
    <property type="match status" value="1"/>
</dbReference>
<protein>
    <submittedName>
        <fullName evidence="3">CAAX amino terminal protease</fullName>
    </submittedName>
</protein>
<keyword evidence="1" id="KW-0812">Transmembrane</keyword>
<accession>A0A0A0B6V9</accession>
<keyword evidence="3" id="KW-0645">Protease</keyword>
<keyword evidence="1" id="KW-0472">Membrane</keyword>